<reference evidence="1 2" key="1">
    <citation type="submission" date="2021-01" db="EMBL/GenBank/DDBJ databases">
        <title>Whole genome shotgun sequence of Plantactinospora mayteni NBRC 109088.</title>
        <authorList>
            <person name="Komaki H."/>
            <person name="Tamura T."/>
        </authorList>
    </citation>
    <scope>NUCLEOTIDE SEQUENCE [LARGE SCALE GENOMIC DNA]</scope>
    <source>
        <strain evidence="1 2">NBRC 109088</strain>
    </source>
</reference>
<sequence>MTDPLRAAISQLPAPGASPTTIVFRQHTASVALTCDLPTALTAATSTLYSYTTHPAGPAAWQIVIVAEPPTNPAAWDCAFAGTITRDIGPNVSARKLALFGLDVWWIPDRSSLIRLDPRRRLILVNCPPDAARDWSTRLTRQAMTAQLLRQGVVYAHAAAFIYRGQGIAVAGLKGAGKTTTLIAALRHLGADFVTNDRLLLHTDGKTLVGHAWPHRLHIGAGTLHAYSDFTALAATSDTKATVEPPDIPGLLTSGSIRNACHLTVMLWPTLTLDQPTPGAAEPVEPEEVRATLIGTRFFTVDRARGYAARINHWLIPQPESDRNAHIRAAAEAVANTVPCFRLPVGPSPAGTAAGLAEVIWRATG</sequence>
<protein>
    <recommendedName>
        <fullName evidence="3">Serine kinase</fullName>
    </recommendedName>
</protein>
<organism evidence="1 2">
    <name type="scientific">Plantactinospora mayteni</name>
    <dbReference type="NCBI Taxonomy" id="566021"/>
    <lineage>
        <taxon>Bacteria</taxon>
        <taxon>Bacillati</taxon>
        <taxon>Actinomycetota</taxon>
        <taxon>Actinomycetes</taxon>
        <taxon>Micromonosporales</taxon>
        <taxon>Micromonosporaceae</taxon>
        <taxon>Plantactinospora</taxon>
    </lineage>
</organism>
<proteinExistence type="predicted"/>
<accession>A0ABQ4EIF9</accession>
<gene>
    <name evidence="1" type="ORF">Pma05_10990</name>
</gene>
<dbReference type="InterPro" id="IPR027417">
    <property type="entry name" value="P-loop_NTPase"/>
</dbReference>
<keyword evidence="2" id="KW-1185">Reference proteome</keyword>
<evidence type="ECO:0000313" key="1">
    <source>
        <dbReference type="EMBL" id="GIG94526.1"/>
    </source>
</evidence>
<dbReference type="Proteomes" id="UP000621500">
    <property type="component" value="Unassembled WGS sequence"/>
</dbReference>
<name>A0ABQ4EIF9_9ACTN</name>
<dbReference type="EMBL" id="BONX01000006">
    <property type="protein sequence ID" value="GIG94526.1"/>
    <property type="molecule type" value="Genomic_DNA"/>
</dbReference>
<evidence type="ECO:0000313" key="2">
    <source>
        <dbReference type="Proteomes" id="UP000621500"/>
    </source>
</evidence>
<dbReference type="SUPFAM" id="SSF53795">
    <property type="entry name" value="PEP carboxykinase-like"/>
    <property type="match status" value="1"/>
</dbReference>
<dbReference type="RefSeq" id="WP_203856184.1">
    <property type="nucleotide sequence ID" value="NZ_BAAAZQ010000005.1"/>
</dbReference>
<dbReference type="Gene3D" id="3.40.50.300">
    <property type="entry name" value="P-loop containing nucleotide triphosphate hydrolases"/>
    <property type="match status" value="1"/>
</dbReference>
<evidence type="ECO:0008006" key="3">
    <source>
        <dbReference type="Google" id="ProtNLM"/>
    </source>
</evidence>
<comment type="caution">
    <text evidence="1">The sequence shown here is derived from an EMBL/GenBank/DDBJ whole genome shotgun (WGS) entry which is preliminary data.</text>
</comment>